<evidence type="ECO:0000313" key="3">
    <source>
        <dbReference type="Proteomes" id="UP001472677"/>
    </source>
</evidence>
<accession>A0ABR2AI80</accession>
<dbReference type="Pfam" id="PF13456">
    <property type="entry name" value="RVT_3"/>
    <property type="match status" value="1"/>
</dbReference>
<evidence type="ECO:0000313" key="2">
    <source>
        <dbReference type="EMBL" id="KAK8492981.1"/>
    </source>
</evidence>
<dbReference type="Gene3D" id="3.30.420.10">
    <property type="entry name" value="Ribonuclease H-like superfamily/Ribonuclease H"/>
    <property type="match status" value="1"/>
</dbReference>
<dbReference type="InterPro" id="IPR053151">
    <property type="entry name" value="RNase_H-like"/>
</dbReference>
<dbReference type="Proteomes" id="UP001472677">
    <property type="component" value="Unassembled WGS sequence"/>
</dbReference>
<comment type="caution">
    <text evidence="2">The sequence shown here is derived from an EMBL/GenBank/DDBJ whole genome shotgun (WGS) entry which is preliminary data.</text>
</comment>
<feature type="domain" description="RNase H type-1" evidence="1">
    <location>
        <begin position="2"/>
        <end position="81"/>
    </location>
</feature>
<reference evidence="2 3" key="1">
    <citation type="journal article" date="2024" name="G3 (Bethesda)">
        <title>Genome assembly of Hibiscus sabdariffa L. provides insights into metabolisms of medicinal natural products.</title>
        <authorList>
            <person name="Kim T."/>
        </authorList>
    </citation>
    <scope>NUCLEOTIDE SEQUENCE [LARGE SCALE GENOMIC DNA]</scope>
    <source>
        <strain evidence="2">TK-2024</strain>
        <tissue evidence="2">Old leaves</tissue>
    </source>
</reference>
<proteinExistence type="predicted"/>
<keyword evidence="3" id="KW-1185">Reference proteome</keyword>
<dbReference type="InterPro" id="IPR036397">
    <property type="entry name" value="RNaseH_sf"/>
</dbReference>
<sequence length="115" mass="12511">MFKAEVVAAVQGLEYFIDLVLSEQMVEGDSRAVIQNLQEDGDNSSTIQPFIANAHQLSRSLCRCRFIFTGCSGNSAAHVMAFVGQSSSKNRFWVEDAPDLTASAVASDRRAIDPP</sequence>
<protein>
    <recommendedName>
        <fullName evidence="1">RNase H type-1 domain-containing protein</fullName>
    </recommendedName>
</protein>
<dbReference type="PANTHER" id="PTHR47723:SF19">
    <property type="entry name" value="POLYNUCLEOTIDYL TRANSFERASE, RIBONUCLEASE H-LIKE SUPERFAMILY PROTEIN"/>
    <property type="match status" value="1"/>
</dbReference>
<evidence type="ECO:0000259" key="1">
    <source>
        <dbReference type="Pfam" id="PF13456"/>
    </source>
</evidence>
<gene>
    <name evidence="2" type="ORF">V6N12_067614</name>
</gene>
<dbReference type="EMBL" id="JBBPBM010000662">
    <property type="protein sequence ID" value="KAK8492981.1"/>
    <property type="molecule type" value="Genomic_DNA"/>
</dbReference>
<dbReference type="InterPro" id="IPR002156">
    <property type="entry name" value="RNaseH_domain"/>
</dbReference>
<name>A0ABR2AI80_9ROSI</name>
<dbReference type="PANTHER" id="PTHR47723">
    <property type="entry name" value="OS05G0353850 PROTEIN"/>
    <property type="match status" value="1"/>
</dbReference>
<organism evidence="2 3">
    <name type="scientific">Hibiscus sabdariffa</name>
    <name type="common">roselle</name>
    <dbReference type="NCBI Taxonomy" id="183260"/>
    <lineage>
        <taxon>Eukaryota</taxon>
        <taxon>Viridiplantae</taxon>
        <taxon>Streptophyta</taxon>
        <taxon>Embryophyta</taxon>
        <taxon>Tracheophyta</taxon>
        <taxon>Spermatophyta</taxon>
        <taxon>Magnoliopsida</taxon>
        <taxon>eudicotyledons</taxon>
        <taxon>Gunneridae</taxon>
        <taxon>Pentapetalae</taxon>
        <taxon>rosids</taxon>
        <taxon>malvids</taxon>
        <taxon>Malvales</taxon>
        <taxon>Malvaceae</taxon>
        <taxon>Malvoideae</taxon>
        <taxon>Hibiscus</taxon>
    </lineage>
</organism>